<reference evidence="2 4" key="1">
    <citation type="submission" date="2016-08" db="EMBL/GenBank/DDBJ databases">
        <title>Moorella thermoacetica DSM 103132.</title>
        <authorList>
            <person name="Jendresen C.B."/>
            <person name="Redl S.M."/>
            <person name="Jensen T.O."/>
            <person name="Nielsen A.T."/>
        </authorList>
    </citation>
    <scope>NUCLEOTIDE SEQUENCE [LARGE SCALE GENOMIC DNA]</scope>
    <source>
        <strain evidence="2 4">DSM 103132</strain>
    </source>
</reference>
<evidence type="ECO:0000313" key="4">
    <source>
        <dbReference type="Proteomes" id="UP000094598"/>
    </source>
</evidence>
<accession>A0AAC9HFR5</accession>
<dbReference type="InterPro" id="IPR052163">
    <property type="entry name" value="DGC-Regulatory_Protein"/>
</dbReference>
<dbReference type="NCBIfam" id="TIGR00254">
    <property type="entry name" value="GGDEF"/>
    <property type="match status" value="1"/>
</dbReference>
<evidence type="ECO:0000313" key="5">
    <source>
        <dbReference type="Proteomes" id="UP000322283"/>
    </source>
</evidence>
<dbReference type="EMBL" id="CP017019">
    <property type="protein sequence ID" value="AOQ23157.1"/>
    <property type="molecule type" value="Genomic_DNA"/>
</dbReference>
<dbReference type="CDD" id="cd01949">
    <property type="entry name" value="GGDEF"/>
    <property type="match status" value="1"/>
</dbReference>
<dbReference type="InterPro" id="IPR043128">
    <property type="entry name" value="Rev_trsase/Diguanyl_cyclase"/>
</dbReference>
<dbReference type="Proteomes" id="UP000322283">
    <property type="component" value="Unassembled WGS sequence"/>
</dbReference>
<keyword evidence="5" id="KW-1185">Reference proteome</keyword>
<feature type="domain" description="GGDEF" evidence="1">
    <location>
        <begin position="170"/>
        <end position="297"/>
    </location>
</feature>
<dbReference type="Gene3D" id="3.30.70.270">
    <property type="match status" value="1"/>
</dbReference>
<gene>
    <name evidence="2" type="primary">gmr_1</name>
    <name evidence="2" type="ORF">Maut_00694</name>
    <name evidence="3" type="ORF">MTAT_16870</name>
</gene>
<dbReference type="PANTHER" id="PTHR46663">
    <property type="entry name" value="DIGUANYLATE CYCLASE DGCT-RELATED"/>
    <property type="match status" value="1"/>
</dbReference>
<dbReference type="PANTHER" id="PTHR46663:SF2">
    <property type="entry name" value="GGDEF DOMAIN-CONTAINING PROTEIN"/>
    <property type="match status" value="1"/>
</dbReference>
<dbReference type="EMBL" id="VCDX01000005">
    <property type="protein sequence ID" value="TYL12864.1"/>
    <property type="molecule type" value="Genomic_DNA"/>
</dbReference>
<evidence type="ECO:0000313" key="2">
    <source>
        <dbReference type="EMBL" id="AOQ23157.1"/>
    </source>
</evidence>
<organism evidence="2 4">
    <name type="scientific">Neomoorella thermoacetica</name>
    <name type="common">Clostridium thermoaceticum</name>
    <dbReference type="NCBI Taxonomy" id="1525"/>
    <lineage>
        <taxon>Bacteria</taxon>
        <taxon>Bacillati</taxon>
        <taxon>Bacillota</taxon>
        <taxon>Clostridia</taxon>
        <taxon>Neomoorellales</taxon>
        <taxon>Neomoorellaceae</taxon>
        <taxon>Neomoorella</taxon>
    </lineage>
</organism>
<dbReference type="AlphaFoldDB" id="A0AAC9HFR5"/>
<dbReference type="Pfam" id="PF00990">
    <property type="entry name" value="GGDEF"/>
    <property type="match status" value="1"/>
</dbReference>
<dbReference type="Proteomes" id="UP000094598">
    <property type="component" value="Chromosome"/>
</dbReference>
<proteinExistence type="predicted"/>
<dbReference type="SMART" id="SM00267">
    <property type="entry name" value="GGDEF"/>
    <property type="match status" value="1"/>
</dbReference>
<name>A0AAC9HFR5_NEOTH</name>
<protein>
    <submittedName>
        <fullName evidence="2">Cyclic di-GMP phosphodiesterase Gmr</fullName>
        <ecNumber evidence="2">3.1.4.52</ecNumber>
    </submittedName>
</protein>
<dbReference type="FunFam" id="3.30.70.270:FF:000001">
    <property type="entry name" value="Diguanylate cyclase domain protein"/>
    <property type="match status" value="1"/>
</dbReference>
<evidence type="ECO:0000259" key="1">
    <source>
        <dbReference type="PROSITE" id="PS50887"/>
    </source>
</evidence>
<reference evidence="3 5" key="2">
    <citation type="submission" date="2019-05" db="EMBL/GenBank/DDBJ databases">
        <title>Genome sequence of Moorella thermoacetica ATCC 33924.</title>
        <authorList>
            <person name="Poehlein A."/>
            <person name="Bengelsdorf F.R."/>
            <person name="Duerre P."/>
            <person name="Daniel R."/>
        </authorList>
    </citation>
    <scope>NUCLEOTIDE SEQUENCE [LARGE SCALE GENOMIC DNA]</scope>
    <source>
        <strain evidence="3 5">ATCC 33924</strain>
    </source>
</reference>
<dbReference type="InterPro" id="IPR000160">
    <property type="entry name" value="GGDEF_dom"/>
</dbReference>
<evidence type="ECO:0000313" key="3">
    <source>
        <dbReference type="EMBL" id="TYL12864.1"/>
    </source>
</evidence>
<dbReference type="SUPFAM" id="SSF55073">
    <property type="entry name" value="Nucleotide cyclase"/>
    <property type="match status" value="1"/>
</dbReference>
<dbReference type="PROSITE" id="PS50887">
    <property type="entry name" value="GGDEF"/>
    <property type="match status" value="1"/>
</dbReference>
<sequence>MTGRGVRCDCFLRFCLKEGGALLNPLELPPLMRVADTLEFLLPRAAAAAGARRVCFCRGDRAYVYDGKSGSFAEMPAAEVRGTTTGWEQSVKLDGSGWEMWLSGLDYGHPTFPGGLGALAAFCDRVLTNAKKYEEAMESAATDALTGLPNRTALKQRIEEEIARGFRYRVQFCVAFLDLDGFKRVNDTLGHAAGDRLLREAATAIRRAVRKSDMAARLGGDEFVVLLLEISPEQAAAVCRRIQAELARVETGLGRGVAASIGVAFYPEDGKDAERLLKIADERMYEEKLKRKAGTRA</sequence>
<dbReference type="GO" id="GO:0071111">
    <property type="term" value="F:cyclic-guanylate-specific phosphodiesterase activity"/>
    <property type="evidence" value="ECO:0007669"/>
    <property type="project" value="UniProtKB-EC"/>
</dbReference>
<dbReference type="EC" id="3.1.4.52" evidence="2"/>
<dbReference type="InterPro" id="IPR029787">
    <property type="entry name" value="Nucleotide_cyclase"/>
</dbReference>
<keyword evidence="2" id="KW-0378">Hydrolase</keyword>